<dbReference type="InterPro" id="IPR025667">
    <property type="entry name" value="SprB_repeat"/>
</dbReference>
<dbReference type="InterPro" id="IPR043504">
    <property type="entry name" value="Peptidase_S1_PA_chymotrypsin"/>
</dbReference>
<feature type="domain" description="MAM" evidence="2">
    <location>
        <begin position="729"/>
        <end position="903"/>
    </location>
</feature>
<sequence>MKKPTILRTLIFVLAMMLNFASYSQNLIAFDSKYKNLEENIFLKASNQFEKEISSNTNLGVHAENSVVPIIPHPVKKYAEGDYAGTVSICPNDGAELPKLFLCGLNDSRLIETGITNASSIVWMRRTGGCTPNTNGNCPNIAENCTWAAVASGANYSANTAGEFKVVITYPDTTVFTFYFNVYKNEVDPTGITKSDVVASSTGCIIPARITAGGFSSLYEYSFTTNPAPNTWQDSNIFYTTTPDTYNVFIRLKNVPSSCVFNVKNIVVNRLNFSTALTAVQPGCVGQKGSIKVTANTLNNEYVYALYRGSTLITTTPGKSISEHEFTGLDAGSYTVITTINTTGSNGCTVSDSQSITIRAANTLNNTSYIESSLSSCNTGIIRGRANGGAGSTYRYYVNYNSTGFVFVSNERVIVDKPGTYVVRAEDLNGCTADQTFNISANGITKPVYTINKTTSGNCNPTGGISVTVNNANGYSFMEYSINTGASWVPITNTFSGLAAGDYNVMVRYKVRSNNNWCTDPFTTITIGTTTALTASAGVGALPGCPPYPDRGLVRITNPQGGTQPYEYFFSNEAINHNGWSQYNEGYLPEGGPYTVRIRDKNGCIFDMTGIRIDGKPTVPSIDKGPITYNCDGTATQTVLINGGAGDPRYNFQYYINGVPNPNTANPNVFLNVPAGKHIISVDYTIKSASTYSNLLDESFGNGPDTQSPGINTFYYCWERQLANQPSTWCKDSYAINDGDYSVTSAINTTIHAGWNWRFPKDHTSGGTKSDGRFVAVNIGDQIPVTTILYEKEINDVIPNQPIMFEFYAMNLMRPNAGKANPNLRIALVDATGTEISWFATGDIDRSSNDNDWKKFPQTPITLDPGANTKLRLIVRSNVQATEGNDVAIDDIKVFQVPKVCGAQFTFDVTVIPPPPFVAHVDRITPVSCFGQSDGKFDIYAENFDGEFFYSINNQPWVRSTVDRVTIGPLAANTYSVKVRNHMSSTACDFDIPTTITSPARFTLDATATVATCDTPSIVEAIVGGGAAPYNIILTRISDGKVFPFVLEADNKYRVRGDFAANDLTPGSYTVSGTAGVCTASKPTNLIITGSTPPTADIGSASNLCFNESTGASIVILVKDGLGPFSYRVRRNGGAYSAYTTPSASRTITHNVTASGNYEFEVRDKNGCTAIAVSQQIDPQLGAETAVKTSLSCKATGSDATIEVTIKGGTAPFNYIVRNSSNTQVASGNTTNPVFEYSTGTAGAYTFQITDTNNCSFSVTRTVDALVRPTAEATPHNAACNGGTGSVDLRGLTGKAPFKFQFNGTGGFTDQTHYENLPASVAGTDYTFIVRDDNDCERSYTFKLFAPQIISGSAAISPVYNCDQPATITVSNVSGGTPQYKYTLLRDGVAVVGPQDPNTFTGINVAGVYTVRITDANSCSIVVNAGTVNALNPPAAMTITTTTAATCPNNRGSVTITNVTNAAGVAITGALEYRIVLPTADAFQSSNVFNNLDANIQYTFEVRDANMCTYRKTHTIAPPAGFTVGGSGGNVTCFGASDGTATFTVTGIANGTNYSYVVDSRAAVTGTSTGSPFTISVSGLNAGNHSITVTNTTTNCPISASVTVGGPTAALALNAPVLTHETCNTKGTAVINAVNGWGTYTYTVTPTSPAGTAIVQVGNNTFTNLNAGTYSVTVTDNGGCTTPVAQNFTINAPVNPTASIDTVNSDLCASGAGATIRVSPNTAPNYTYSIDSGTAQNNGTFTGIAPGSHTIRVTDTSTGCHIDLTVPVIAQPIDAHPSIIKDLDCTITTPTSANATIQVDISNGYPDYRYRVNTTGVPFTGGYINVGAGLTTFTYSAAAAGTYYFEITDVNNCTKVVSQVVNPIVKPTFNTTQSNVLCKGESTGSITITGIPATGTYEYSIDNGATFHTSSTFSGLPAGPYQVVVKDIKNCVSDPQTVTITEPINGLDADADVTKPLTCGPGNASQAAVITVTVTGGTPFAGANPYRYSYNGQAPVTSNTYTTNTPGNVTVVVTDANNCSFTVVGGVTIDVLDPPAGLTITPSRTITCNALDTNLTLAFTGGVGPFTYEITSPAASAVSANDANRNYTFNALSPGHYFFKVTDANNCTITGDYEVQPVTPITVGGSLVTAVTCNNSSTGAIKFTVGGNSTGFTYVLRNTANTVITGGTATATEVNFTGLPGGTSYTITVTNPSTGCTATASVALANPSAITITNASGTKVFCNKPETTITVTATGGTGTLYYAVVGASQAAPSYPADYNTSGVFVRNTAALGENFTIYVQDANGCSITDNVSVTRNAPPTIDPVLAAQCYSGTNFTVTITGSVYNGLANAAFGLNGSYNTNATKTITGPGTYTLGIKDDNGCEETTTIVVNDQLTVSAVLQKDLTCPTVPVTPTNAQINLSASGGDGTYAYEYRIGTTGAFNPVVGNIYYPTAAGEYYFRVTSDGCSAVTSQKVDVTVPVLPVITGVTEVQSIKCNGDETAAINIAIDNTQGVAPFVFNVQRTAPSAHDYGTQTSGLAAGTYTITVTDAKGCTDTENITINQPLPISFALDKVDITCNNPGGSSLGEVRVINVLGGTAPFTYHITNNFGDVILGNPYAATGREDHFFTVIKYGIYTVNVVDANGCSLSHQITIASPPSDLTINVGISPSDCLTGGSAKVSVVAPVGSHNYRFGILETNTPPYTTTWLTSDPGFPDERTFTGLTPGVTYTFVVHDLTTDCYYVKAADAPVPAASPMRSDLTPHNVTCKGAGDGSVTFSLRDFDASTTSVDYAIFRAFSNVQVYPAAGTLNTVVPMAAPGNITVPSPGALTPGTYYIQFTENGTGTFNGCKSASATFEIKESSIDLSVTASVLKNENCNELGIILAEARDGAGTYSYLISTSSTMPSLTDTGWQASGTFQRPAGTYYIFAKDANNCIKPAAASINLVRDPDPVFNLAVANLCAAEGAFAINVTVTDAVPTMAPYSISVNNASFVNFTGLTYTVTGLNSGLQSIRIQNKNGCFIEHTVTINATPAAVAAVDKILDCSGAGNAEADASITVNIQKGVGPFTYTVQKDGAAFGAPVTLASGITSFTYPVSNANAGRYIFTITDPNSCSTTTDEIIIDPLIPIVPAYTPTEPKCFGGTGSILLSAAGGKGNYTYTLIRTAPTAGTLISQTVPLFENLIAGTYTYTVQDDLDCIVTGTAILDQPTEVFAAAPIITPLTCGPGNAAQSATVELGAVGGVGGYEYSFNGSAFSTQTIYTVLDTKADQLGIPYSVRDANQCTKSGTVDIFKLDPPTNFDIVQAAVITCATTSTTVTISNVRNSAGVIAVPPAVLTYQIISPLSAAINNGTNPAFTNLGPGNYVFQVTDAVGCVKQLSYEIEDVTRINIIEQSTTPITCFGANDGKASFLVTGFGTGVGTYDYVLDTNAAVTMTTGAIDLTGLTPGAHTISVVDNETQCPMTLNFTIAAPPAALVIDKTVTPRGCTTFGAVTITAQDGWGDYTFRVTLPNSSVLTNKTGVFGGLTLIGTYNITVTDANGCVANDTFELFTPINPTASVDASSVYCNSAAGATLVINASSTSPFILPGDTYEYSINNGATWSSNNTFTNLNAGTYNIKVKDKFGCESTAFAEIINAELFASAKKDKDLFCAPAASVNGIIKVEAVGGYPPYSYTVTKNGVLDPTVIPFPTATATVADYIVTQPGGAATYVFTVTDSRTCSDVTGTVEMVDPTPVSYTVTPTPPSCSGTQGNVGNGTLLIVLDNTNNNPPYTYTIQRTGPTAGMLVSQNNNPLFTGLIAGTYDVNVISGRGCETPQTIVINEPDPVIIDIQASPFTCAQPANSIMETVVTVSGGHGTVLGPIGDFTYSDNGTNWYTTNTFKVFNANAPQHLTYWVKDAKGCITFDSIDVNPFPVLVSADADLAVAADCPNGGIETIQVDIVGGTGDFEYQVSVDNAGFGTATAVTGQTFNYPAPAGHTYQFLITDANTKCTILTNVHEVPLYNVMKVNATASAMASCQGFTNGSITINIEKYTGTYDYRVLLAGVQVTTGSGINAATNNPYVITGLGAGVDYEVEVTQLGYPQCVVLSNKVTITEPPVLDIAGIQAAVENQNCNNQKATITVDPTTIVGGTGQYMYAFVPAGDTPDPLVDYQTSNIKSFTTTQIAPFFDSYDVYVRDANLCETFTTVNISLDPMPTITNVSVQSQCASTTGYRIDVAANGLVPLKYSIDGQTFQDDPYFIVFNSGNYTVTVMDKNQCKVTDVAPLTILEPLTLDAEVTLLPKCYDPTGTITLTAGGGTVTPANSYRYTIDNWATDQVSNVFNGLTPGNYTFGVEDIVTHCRKDVTVEITNPTDVLGVVLSQRPVTCNNYSNGGVSVAIAATNDNPPYTYSISGPTVSIVDQVSPDFNNLPAGLYTVVVKSGRGCESLPQTIQVEEPDAIVVNTSFTEYGCTTGNTTNNATITVTSVTGGSENFVRYEFRRGTELMYSGTSNTYTEVDHAGGNYTVTVYDSNDCSGTNTTPIQIRPFASLIDMDFDVTEITCNTGETIKTNVTVRGTLTAPLQYRLTGTDVNGDPITPVVNNTGTFNGLAIGDYLVTVLNPATNCFIQQNHKVQDPNTFSFTVTGTRQDVCFGDSDGSVDLTIVDNRPYPNDEAGSFTYTITGPVPSSGTSTGATLPLTGLSAGRYEVVANLVGTPYCEVRTTFEIGTPSTALTMHVSHTPITCVDQNNDGSIDVYAEGGWTGTYEYELVGPVSYIYSVNGHFENLTRGRYTINVKDDRGCVISEILDLENPDPIQFTASAASTVLTCYGDDSGVITVAPPTGGQGSNYSYSLTYTTPEGDVMVLGPQPDRVFNGLKAGTYTVTVTDGFSCEFTSPTVITLTNPAKVEAELSKTAGVTCHTDATLTLSVTGGTGPYAYSADGTNYTSFTGASTSFPVPVGPYSYFVRDNLGCTVITSNSIEVEPLEPLTLDIDLTNANVNCKGDNSGLISVVAKGSLGDYEYSLLDASHVEVRPAQQDGVFANLYAGTYYVHVKSGLDCEDEWQVTVTEALELLTSGFSVVPVKCYGDNNGKIVVTAQGGTGAIKFAIEPNLDQFLESGTFDGLEAGTYTVIVQDILGCVNIHEIEVTQPEILIAYEVPGSMIPEICKGDKDGQFEVQIQGGIAPYFESLDRDNGPFNPVNGNTKLYTGLSGGRHTVFIKDSNGCIYPVEVNMPESVVLDPKYTVSYDCVNNAQSNMVVITIDPSNNPADIDYSLDGGTIQPGNIFTNIPAGDHTIRVRHTNGCTADVDFNIIGYAPLQLTLTEEKGVWNVITASAVGGGGEYVYSIDGVNFSSETKFKIYKTGTYTIIVRDKNGCTDTKDYYIEYVDVCLDNYFTPNGDGVNDTWGPGCTNIYNHLKFSIFDRYGRVIAKYTYGQKWDGRYNGEELPSGDYWYVLKLNDENDGREFVGHFTLYR</sequence>
<dbReference type="NCBIfam" id="TIGR04131">
    <property type="entry name" value="Bac_Flav_CTERM"/>
    <property type="match status" value="1"/>
</dbReference>
<protein>
    <submittedName>
        <fullName evidence="3">Gliding motility-associated C-terminal domain-containing protein</fullName>
    </submittedName>
</protein>
<dbReference type="GO" id="GO:0016020">
    <property type="term" value="C:membrane"/>
    <property type="evidence" value="ECO:0007669"/>
    <property type="project" value="InterPro"/>
</dbReference>
<evidence type="ECO:0000259" key="2">
    <source>
        <dbReference type="PROSITE" id="PS50060"/>
    </source>
</evidence>
<dbReference type="Gene3D" id="2.40.10.10">
    <property type="entry name" value="Trypsin-like serine proteases"/>
    <property type="match status" value="1"/>
</dbReference>
<feature type="signal peptide" evidence="1">
    <location>
        <begin position="1"/>
        <end position="24"/>
    </location>
</feature>
<dbReference type="Proteomes" id="UP000184112">
    <property type="component" value="Unassembled WGS sequence"/>
</dbReference>
<dbReference type="InterPro" id="IPR000998">
    <property type="entry name" value="MAM_dom"/>
</dbReference>
<dbReference type="Pfam" id="PF13585">
    <property type="entry name" value="CHU_C"/>
    <property type="match status" value="1"/>
</dbReference>
<evidence type="ECO:0000313" key="3">
    <source>
        <dbReference type="EMBL" id="SHH25952.1"/>
    </source>
</evidence>
<evidence type="ECO:0000313" key="4">
    <source>
        <dbReference type="Proteomes" id="UP000184112"/>
    </source>
</evidence>
<dbReference type="Pfam" id="PF13573">
    <property type="entry name" value="SprB"/>
    <property type="match status" value="3"/>
</dbReference>
<gene>
    <name evidence="3" type="ORF">SAMN05444388_108158</name>
</gene>
<organism evidence="3 4">
    <name type="scientific">Flavobacterium johnsoniae</name>
    <name type="common">Cytophaga johnsonae</name>
    <dbReference type="NCBI Taxonomy" id="986"/>
    <lineage>
        <taxon>Bacteria</taxon>
        <taxon>Pseudomonadati</taxon>
        <taxon>Bacteroidota</taxon>
        <taxon>Flavobacteriia</taxon>
        <taxon>Flavobacteriales</taxon>
        <taxon>Flavobacteriaceae</taxon>
        <taxon>Flavobacterium</taxon>
    </lineage>
</organism>
<accession>A0A1M5RHW8</accession>
<evidence type="ECO:0000256" key="1">
    <source>
        <dbReference type="SAM" id="SignalP"/>
    </source>
</evidence>
<proteinExistence type="predicted"/>
<reference evidence="3 4" key="1">
    <citation type="submission" date="2016-11" db="EMBL/GenBank/DDBJ databases">
        <authorList>
            <person name="Jaros S."/>
            <person name="Januszkiewicz K."/>
            <person name="Wedrychowicz H."/>
        </authorList>
    </citation>
    <scope>NUCLEOTIDE SEQUENCE [LARGE SCALE GENOMIC DNA]</scope>
    <source>
        <strain evidence="3 4">DSM 6792</strain>
    </source>
</reference>
<dbReference type="PROSITE" id="PS50060">
    <property type="entry name" value="MAM_2"/>
    <property type="match status" value="1"/>
</dbReference>
<dbReference type="InterPro" id="IPR026341">
    <property type="entry name" value="T9SS_type_B"/>
</dbReference>
<feature type="chain" id="PRO_5013382210" evidence="1">
    <location>
        <begin position="25"/>
        <end position="5431"/>
    </location>
</feature>
<keyword evidence="1" id="KW-0732">Signal</keyword>
<name>A0A1M5RHW8_FLAJO</name>
<dbReference type="EMBL" id="FQWH01000008">
    <property type="protein sequence ID" value="SHH25952.1"/>
    <property type="molecule type" value="Genomic_DNA"/>
</dbReference>
<dbReference type="RefSeq" id="WP_073410260.1">
    <property type="nucleotide sequence ID" value="NZ_FQWH01000008.1"/>
</dbReference>